<feature type="domain" description="KaiC" evidence="7">
    <location>
        <begin position="16"/>
        <end position="258"/>
    </location>
</feature>
<dbReference type="Proteomes" id="UP001215231">
    <property type="component" value="Chromosome"/>
</dbReference>
<sequence>MNENKHQLPAEEQMVPKLTTHIEGLDMIAEGGLPKGRTTLVSGTSGCAKTILGVQFLINGIVCSEESGVFVTFEETPEDIMRNVRSFGWDLLTYREHEKLAFVDASPEPQGHSLEAGHFDFSALLARIEHAVSKVGASRVVIDSIGSLFSQFMDAGRVRQELLRIVSGLKRMAVTTLITAERTEEGSKIARYGVEEFVVDSVIILRNTREEERRRRTIEILKYRGASHHKGQFPFTISDQGIEVQPLSSMKLTQTSSTTRISTGNTILDEMCGGGFYRDSIVLLSGATGCGKTLTVTTFLYEGCRSEERTLLFAFEESREQLLRNAKGWGMDLKQWEQQGRLKIICAYPESLGLEDHLIRIKKEVAAYQPTRIAVDSLSAIERVANIKSFREFVIDLTAFIKAREIAGLFTVTTESLLGGTSITETHISSITDSIILMRYVELMGEMRRGLTILKMRGSYHDKSIREYQINDTGMHIGSLFKNVGGILAGAPRQHIHGETNKLAEMFEASS</sequence>
<feature type="domain" description="KaiC" evidence="7">
    <location>
        <begin position="259"/>
        <end position="491"/>
    </location>
</feature>
<evidence type="ECO:0000313" key="8">
    <source>
        <dbReference type="EMBL" id="WDE09700.1"/>
    </source>
</evidence>
<evidence type="ECO:0000313" key="9">
    <source>
        <dbReference type="Proteomes" id="UP001215231"/>
    </source>
</evidence>
<dbReference type="PROSITE" id="PS51146">
    <property type="entry name" value="KAIC"/>
    <property type="match status" value="2"/>
</dbReference>
<dbReference type="InterPro" id="IPR010624">
    <property type="entry name" value="KaiC_dom"/>
</dbReference>
<dbReference type="InterPro" id="IPR027417">
    <property type="entry name" value="P-loop_NTPase"/>
</dbReference>
<accession>A0ABY7V901</accession>
<dbReference type="InterPro" id="IPR030665">
    <property type="entry name" value="KaiC"/>
</dbReference>
<dbReference type="EMBL" id="CP059693">
    <property type="protein sequence ID" value="WDE09700.1"/>
    <property type="molecule type" value="Genomic_DNA"/>
</dbReference>
<keyword evidence="9" id="KW-1185">Reference proteome</keyword>
<keyword evidence="3" id="KW-0808">Transferase</keyword>
<dbReference type="PIRSF" id="PIRSF039117">
    <property type="entry name" value="KaiC"/>
    <property type="match status" value="1"/>
</dbReference>
<dbReference type="InterPro" id="IPR051347">
    <property type="entry name" value="Circadian_clock_KaiC-rel"/>
</dbReference>
<dbReference type="PANTHER" id="PTHR42926">
    <property type="match status" value="1"/>
</dbReference>
<dbReference type="SUPFAM" id="SSF52540">
    <property type="entry name" value="P-loop containing nucleoside triphosphate hydrolases"/>
    <property type="match status" value="2"/>
</dbReference>
<dbReference type="RefSeq" id="WP_274049665.1">
    <property type="nucleotide sequence ID" value="NZ_CP059693.1"/>
</dbReference>
<dbReference type="PANTHER" id="PTHR42926:SF1">
    <property type="entry name" value="CIRCADIAN CLOCK OSCILLATOR PROTEIN KAIC 1"/>
    <property type="match status" value="1"/>
</dbReference>
<keyword evidence="2" id="KW-0597">Phosphoprotein</keyword>
<reference evidence="8 9" key="1">
    <citation type="journal article" date="2022" name="Mar. Drugs">
        <title>Bioassay-Guided Fractionation Leads to the Detection of Cholic Acid Generated by the Rare Thalassomonas sp.</title>
        <authorList>
            <person name="Pheiffer F."/>
            <person name="Schneider Y.K."/>
            <person name="Hansen E.H."/>
            <person name="Andersen J.H."/>
            <person name="Isaksson J."/>
            <person name="Busche T."/>
            <person name="R C."/>
            <person name="Kalinowski J."/>
            <person name="Zyl L.V."/>
            <person name="Trindade M."/>
        </authorList>
    </citation>
    <scope>NUCLEOTIDE SEQUENCE [LARGE SCALE GENOMIC DNA]</scope>
    <source>
        <strain evidence="8 9">A5K-61T</strain>
    </source>
</reference>
<organism evidence="8 9">
    <name type="scientific">Thalassomonas haliotis</name>
    <dbReference type="NCBI Taxonomy" id="485448"/>
    <lineage>
        <taxon>Bacteria</taxon>
        <taxon>Pseudomonadati</taxon>
        <taxon>Pseudomonadota</taxon>
        <taxon>Gammaproteobacteria</taxon>
        <taxon>Alteromonadales</taxon>
        <taxon>Colwelliaceae</taxon>
        <taxon>Thalassomonas</taxon>
    </lineage>
</organism>
<protein>
    <recommendedName>
        <fullName evidence="1">non-specific serine/threonine protein kinase</fullName>
        <ecNumber evidence="1">2.7.11.1</ecNumber>
    </recommendedName>
</protein>
<gene>
    <name evidence="8" type="primary">kaiC</name>
    <name evidence="8" type="ORF">H3N35_15365</name>
</gene>
<name>A0ABY7V901_9GAMM</name>
<dbReference type="EC" id="2.7.11.1" evidence="1"/>
<evidence type="ECO:0000256" key="6">
    <source>
        <dbReference type="ARBA" id="ARBA00022801"/>
    </source>
</evidence>
<dbReference type="Gene3D" id="3.40.50.300">
    <property type="entry name" value="P-loop containing nucleotide triphosphate hydrolases"/>
    <property type="match status" value="2"/>
</dbReference>
<evidence type="ECO:0000259" key="7">
    <source>
        <dbReference type="PROSITE" id="PS51146"/>
    </source>
</evidence>
<keyword evidence="6" id="KW-0378">Hydrolase</keyword>
<evidence type="ECO:0000256" key="3">
    <source>
        <dbReference type="ARBA" id="ARBA00022679"/>
    </source>
</evidence>
<dbReference type="InterPro" id="IPR013503">
    <property type="entry name" value="Circadian_KaiC_bact"/>
</dbReference>
<keyword evidence="5" id="KW-0418">Kinase</keyword>
<evidence type="ECO:0000256" key="4">
    <source>
        <dbReference type="ARBA" id="ARBA00022737"/>
    </source>
</evidence>
<dbReference type="Pfam" id="PF06745">
    <property type="entry name" value="ATPase"/>
    <property type="match status" value="2"/>
</dbReference>
<keyword evidence="4" id="KW-0677">Repeat</keyword>
<evidence type="ECO:0000256" key="2">
    <source>
        <dbReference type="ARBA" id="ARBA00022553"/>
    </source>
</evidence>
<proteinExistence type="predicted"/>
<dbReference type="NCBIfam" id="NF006799">
    <property type="entry name" value="PRK09302.1"/>
    <property type="match status" value="1"/>
</dbReference>
<dbReference type="InterPro" id="IPR014774">
    <property type="entry name" value="KaiC-like_dom"/>
</dbReference>
<evidence type="ECO:0000256" key="5">
    <source>
        <dbReference type="ARBA" id="ARBA00022777"/>
    </source>
</evidence>
<dbReference type="NCBIfam" id="TIGR02655">
    <property type="entry name" value="circ_KaiC"/>
    <property type="match status" value="1"/>
</dbReference>
<evidence type="ECO:0000256" key="1">
    <source>
        <dbReference type="ARBA" id="ARBA00012513"/>
    </source>
</evidence>